<protein>
    <recommendedName>
        <fullName evidence="1">SnoaL-like domain-containing protein</fullName>
    </recommendedName>
</protein>
<keyword evidence="3" id="KW-1185">Reference proteome</keyword>
<dbReference type="RefSeq" id="XP_033384296.1">
    <property type="nucleotide sequence ID" value="XM_033527950.1"/>
</dbReference>
<dbReference type="AlphaFoldDB" id="A0A6A5XT18"/>
<dbReference type="InterPro" id="IPR032710">
    <property type="entry name" value="NTF2-like_dom_sf"/>
</dbReference>
<dbReference type="SUPFAM" id="SSF54427">
    <property type="entry name" value="NTF2-like"/>
    <property type="match status" value="1"/>
</dbReference>
<dbReference type="EMBL" id="ML978069">
    <property type="protein sequence ID" value="KAF2015957.1"/>
    <property type="molecule type" value="Genomic_DNA"/>
</dbReference>
<dbReference type="OrthoDB" id="2148716at2759"/>
<accession>A0A6A5XT18</accession>
<sequence length="159" mass="17468">MPTVNPLDTLAIKNVLSRYCEALDTKIFDLLDKVFVQDVAADYPFRQNMKGVDAVRSAIQQRLGPIRTQHALTTQTIVFGEDGKTANSVTYFTGSHFGQGPHEGKVLTAHGRYVDELVCGAVKDGDYEGVPGASGIWRISKRTVLFTARVGDETIMAEY</sequence>
<evidence type="ECO:0000313" key="2">
    <source>
        <dbReference type="EMBL" id="KAF2015957.1"/>
    </source>
</evidence>
<dbReference type="Gene3D" id="3.10.450.50">
    <property type="match status" value="1"/>
</dbReference>
<evidence type="ECO:0000259" key="1">
    <source>
        <dbReference type="Pfam" id="PF13577"/>
    </source>
</evidence>
<dbReference type="GeneID" id="54285347"/>
<dbReference type="Proteomes" id="UP000799778">
    <property type="component" value="Unassembled WGS sequence"/>
</dbReference>
<name>A0A6A5XT18_9PLEO</name>
<reference evidence="2" key="1">
    <citation type="journal article" date="2020" name="Stud. Mycol.">
        <title>101 Dothideomycetes genomes: a test case for predicting lifestyles and emergence of pathogens.</title>
        <authorList>
            <person name="Haridas S."/>
            <person name="Albert R."/>
            <person name="Binder M."/>
            <person name="Bloem J."/>
            <person name="Labutti K."/>
            <person name="Salamov A."/>
            <person name="Andreopoulos B."/>
            <person name="Baker S."/>
            <person name="Barry K."/>
            <person name="Bills G."/>
            <person name="Bluhm B."/>
            <person name="Cannon C."/>
            <person name="Castanera R."/>
            <person name="Culley D."/>
            <person name="Daum C."/>
            <person name="Ezra D."/>
            <person name="Gonzalez J."/>
            <person name="Henrissat B."/>
            <person name="Kuo A."/>
            <person name="Liang C."/>
            <person name="Lipzen A."/>
            <person name="Lutzoni F."/>
            <person name="Magnuson J."/>
            <person name="Mondo S."/>
            <person name="Nolan M."/>
            <person name="Ohm R."/>
            <person name="Pangilinan J."/>
            <person name="Park H.-J."/>
            <person name="Ramirez L."/>
            <person name="Alfaro M."/>
            <person name="Sun H."/>
            <person name="Tritt A."/>
            <person name="Yoshinaga Y."/>
            <person name="Zwiers L.-H."/>
            <person name="Turgeon B."/>
            <person name="Goodwin S."/>
            <person name="Spatafora J."/>
            <person name="Crous P."/>
            <person name="Grigoriev I."/>
        </authorList>
    </citation>
    <scope>NUCLEOTIDE SEQUENCE</scope>
    <source>
        <strain evidence="2">CBS 175.79</strain>
    </source>
</reference>
<organism evidence="2 3">
    <name type="scientific">Aaosphaeria arxii CBS 175.79</name>
    <dbReference type="NCBI Taxonomy" id="1450172"/>
    <lineage>
        <taxon>Eukaryota</taxon>
        <taxon>Fungi</taxon>
        <taxon>Dikarya</taxon>
        <taxon>Ascomycota</taxon>
        <taxon>Pezizomycotina</taxon>
        <taxon>Dothideomycetes</taxon>
        <taxon>Pleosporomycetidae</taxon>
        <taxon>Pleosporales</taxon>
        <taxon>Pleosporales incertae sedis</taxon>
        <taxon>Aaosphaeria</taxon>
    </lineage>
</organism>
<dbReference type="InterPro" id="IPR037401">
    <property type="entry name" value="SnoaL-like"/>
</dbReference>
<gene>
    <name evidence="2" type="ORF">BU24DRAFT_422274</name>
</gene>
<dbReference type="Pfam" id="PF13577">
    <property type="entry name" value="SnoaL_4"/>
    <property type="match status" value="1"/>
</dbReference>
<proteinExistence type="predicted"/>
<evidence type="ECO:0000313" key="3">
    <source>
        <dbReference type="Proteomes" id="UP000799778"/>
    </source>
</evidence>
<feature type="domain" description="SnoaL-like" evidence="1">
    <location>
        <begin position="8"/>
        <end position="143"/>
    </location>
</feature>